<gene>
    <name evidence="4" type="ORF">MNBD_GAMMA22-1755</name>
</gene>
<feature type="compositionally biased region" description="Polar residues" evidence="1">
    <location>
        <begin position="1"/>
        <end position="17"/>
    </location>
</feature>
<evidence type="ECO:0000259" key="3">
    <source>
        <dbReference type="Pfam" id="PF13401"/>
    </source>
</evidence>
<dbReference type="InterPro" id="IPR036680">
    <property type="entry name" value="SPOR-like_sf"/>
</dbReference>
<dbReference type="InterPro" id="IPR027417">
    <property type="entry name" value="P-loop_NTPase"/>
</dbReference>
<dbReference type="SUPFAM" id="SSF52540">
    <property type="entry name" value="P-loop containing nucleoside triphosphate hydrolases"/>
    <property type="match status" value="1"/>
</dbReference>
<keyword evidence="2" id="KW-0472">Membrane</keyword>
<organism evidence="4">
    <name type="scientific">hydrothermal vent metagenome</name>
    <dbReference type="NCBI Taxonomy" id="652676"/>
    <lineage>
        <taxon>unclassified sequences</taxon>
        <taxon>metagenomes</taxon>
        <taxon>ecological metagenomes</taxon>
    </lineage>
</organism>
<dbReference type="Gene3D" id="3.40.50.300">
    <property type="entry name" value="P-loop containing nucleotide triphosphate hydrolases"/>
    <property type="match status" value="1"/>
</dbReference>
<evidence type="ECO:0000256" key="1">
    <source>
        <dbReference type="SAM" id="MobiDB-lite"/>
    </source>
</evidence>
<dbReference type="AlphaFoldDB" id="A0A3B1A931"/>
<feature type="domain" description="ORC1/DEAH AAA+ ATPase" evidence="3">
    <location>
        <begin position="81"/>
        <end position="198"/>
    </location>
</feature>
<dbReference type="EMBL" id="UOFS01000027">
    <property type="protein sequence ID" value="VAW96533.1"/>
    <property type="molecule type" value="Genomic_DNA"/>
</dbReference>
<feature type="region of interest" description="Disordered" evidence="1">
    <location>
        <begin position="1"/>
        <end position="33"/>
    </location>
</feature>
<dbReference type="GO" id="GO:0042834">
    <property type="term" value="F:peptidoglycan binding"/>
    <property type="evidence" value="ECO:0007669"/>
    <property type="project" value="InterPro"/>
</dbReference>
<dbReference type="InterPro" id="IPR049945">
    <property type="entry name" value="AAA_22"/>
</dbReference>
<feature type="compositionally biased region" description="Basic residues" evidence="1">
    <location>
        <begin position="18"/>
        <end position="28"/>
    </location>
</feature>
<dbReference type="PANTHER" id="PTHR35894:SF1">
    <property type="entry name" value="PHOSPHORIBULOKINASE _ URIDINE KINASE FAMILY"/>
    <property type="match status" value="1"/>
</dbReference>
<proteinExistence type="predicted"/>
<feature type="transmembrane region" description="Helical" evidence="2">
    <location>
        <begin position="305"/>
        <end position="323"/>
    </location>
</feature>
<reference evidence="4" key="1">
    <citation type="submission" date="2018-06" db="EMBL/GenBank/DDBJ databases">
        <authorList>
            <person name="Zhirakovskaya E."/>
        </authorList>
    </citation>
    <scope>NUCLEOTIDE SEQUENCE</scope>
</reference>
<name>A0A3B1A931_9ZZZZ</name>
<evidence type="ECO:0000256" key="2">
    <source>
        <dbReference type="SAM" id="Phobius"/>
    </source>
</evidence>
<dbReference type="GO" id="GO:0016887">
    <property type="term" value="F:ATP hydrolysis activity"/>
    <property type="evidence" value="ECO:0007669"/>
    <property type="project" value="InterPro"/>
</dbReference>
<accession>A0A3B1A931</accession>
<sequence length="681" mass="78888">MNSKYTRSGTSNKSFQHSAKKNVNKKKLTPRDEQSTPDYLALYGLSESAFSKKPDDKFFYLGTEQARRLTELKHLVQDRNLILNIRGVRGIGKSSLIKRFVKVSDKSLRFCYFSANAKMNSDQMFFNVSAGFGLSGIPDDNKNFKEICINNIKYLEQSDFIPILIIDNVHRFNIDTIKSVFELVNRWDKNHPKLRIILLSDLSIKATLELEEFKHLRILITHIIELEPLSHEQIERYIYHRLSIAGLEGSNPISQKSCLIILDKSKGIPHRINHLCHLALQNGMTEMGMKDFFDRENFNFPIRKYLVTISIMAIFFGILFSVYDGSKKYQEDQKIATVDIKPKPAKVNLDGDKKPESTSLSKKELNIKIQQAQQIIYDFKQIELNLTRKIAIENVAKIASLYEIDKPVKKIKVKVKKIKLTKKIKKKTVKKTQVVKLTKTTQNHQKKLKNKIKQVKNNGLSKYDVNKLTTIISKKFPEIETVKPILLSSVKSERTVSLFGTRFGEKSRVTIYGNGILKEMHKDKIKYISPKQINIKIIPDDYPRKNWIVITDPKKGKSNSKLFEITRFTAPKSNLSMQDAEWILAQKSHKYILHILGSKDKKKIINFKYYEKIKGQYAVFVTHQNGEDWFHLIVGTYKTRYEAKLAIQKFPHTLKKPWIRSIADIQKAIQRLKQKTALVSH</sequence>
<dbReference type="InterPro" id="IPR052026">
    <property type="entry name" value="ExeA_AAA_ATPase_DNA-bind"/>
</dbReference>
<keyword evidence="2" id="KW-1133">Transmembrane helix</keyword>
<dbReference type="Gene3D" id="3.30.70.1070">
    <property type="entry name" value="Sporulation related repeat"/>
    <property type="match status" value="1"/>
</dbReference>
<dbReference type="Pfam" id="PF13401">
    <property type="entry name" value="AAA_22"/>
    <property type="match status" value="1"/>
</dbReference>
<keyword evidence="2" id="KW-0812">Transmembrane</keyword>
<protein>
    <recommendedName>
        <fullName evidence="3">ORC1/DEAH AAA+ ATPase domain-containing protein</fullName>
    </recommendedName>
</protein>
<evidence type="ECO:0000313" key="4">
    <source>
        <dbReference type="EMBL" id="VAW96533.1"/>
    </source>
</evidence>
<dbReference type="PANTHER" id="PTHR35894">
    <property type="entry name" value="GENERAL SECRETION PATHWAY PROTEIN A-RELATED"/>
    <property type="match status" value="1"/>
</dbReference>